<evidence type="ECO:0000256" key="4">
    <source>
        <dbReference type="ARBA" id="ARBA00006001"/>
    </source>
</evidence>
<dbReference type="PANTHER" id="PTHR12592:SF0">
    <property type="entry name" value="ATP-DEPENDENT (S)-NAD(P)H-HYDRATE DEHYDRATASE"/>
    <property type="match status" value="1"/>
</dbReference>
<keyword evidence="8" id="KW-0479">Metal-binding</keyword>
<dbReference type="InterPro" id="IPR000631">
    <property type="entry name" value="CARKD"/>
</dbReference>
<keyword evidence="9" id="KW-0547">Nucleotide-binding</keyword>
<dbReference type="SUPFAM" id="SSF64153">
    <property type="entry name" value="YjeF N-terminal domain-like"/>
    <property type="match status" value="1"/>
</dbReference>
<comment type="similarity">
    <text evidence="5">In the C-terminal section; belongs to the NnrD/CARKD family.</text>
</comment>
<evidence type="ECO:0000256" key="13">
    <source>
        <dbReference type="ARBA" id="ARBA00023027"/>
    </source>
</evidence>
<comment type="similarity">
    <text evidence="4">In the N-terminal section; belongs to the NnrE/AIBP family.</text>
</comment>
<dbReference type="GO" id="GO:0046872">
    <property type="term" value="F:metal ion binding"/>
    <property type="evidence" value="ECO:0007669"/>
    <property type="project" value="UniProtKB-KW"/>
</dbReference>
<evidence type="ECO:0000256" key="12">
    <source>
        <dbReference type="ARBA" id="ARBA00022958"/>
    </source>
</evidence>
<dbReference type="EMBL" id="LR026963">
    <property type="protein sequence ID" value="VBB69498.1"/>
    <property type="molecule type" value="Genomic_DNA"/>
</dbReference>
<protein>
    <recommendedName>
        <fullName evidence="18">Nicotinamide nucleotide repair protein</fullName>
        <ecNumber evidence="7">4.2.1.136</ecNumber>
        <ecNumber evidence="6">5.1.99.6</ecNumber>
    </recommendedName>
</protein>
<accession>A0A484HBH2</accession>
<dbReference type="InterPro" id="IPR004443">
    <property type="entry name" value="YjeF_N_dom"/>
</dbReference>
<evidence type="ECO:0000256" key="6">
    <source>
        <dbReference type="ARBA" id="ARBA00012228"/>
    </source>
</evidence>
<dbReference type="InterPro" id="IPR036652">
    <property type="entry name" value="YjeF_N_dom_sf"/>
</dbReference>
<keyword evidence="12" id="KW-0630">Potassium</keyword>
<comment type="catalytic activity">
    <reaction evidence="1">
        <text>(6R)-NADHX = (6S)-NADHX</text>
        <dbReference type="Rhea" id="RHEA:32215"/>
        <dbReference type="ChEBI" id="CHEBI:64074"/>
        <dbReference type="ChEBI" id="CHEBI:64075"/>
        <dbReference type="EC" id="5.1.99.6"/>
    </reaction>
</comment>
<keyword evidence="14" id="KW-0413">Isomerase</keyword>
<dbReference type="EC" id="4.2.1.136" evidence="7"/>
<dbReference type="Gene3D" id="3.40.50.10260">
    <property type="entry name" value="YjeF N-terminal domain"/>
    <property type="match status" value="1"/>
</dbReference>
<evidence type="ECO:0000256" key="11">
    <source>
        <dbReference type="ARBA" id="ARBA00022857"/>
    </source>
</evidence>
<evidence type="ECO:0000313" key="23">
    <source>
        <dbReference type="EMBL" id="VBB69498.1"/>
    </source>
</evidence>
<evidence type="ECO:0000256" key="9">
    <source>
        <dbReference type="ARBA" id="ARBA00022741"/>
    </source>
</evidence>
<dbReference type="PROSITE" id="PS01050">
    <property type="entry name" value="YJEF_C_2"/>
    <property type="match status" value="1"/>
</dbReference>
<dbReference type="InterPro" id="IPR017953">
    <property type="entry name" value="Carbohydrate_kinase_pred_CS"/>
</dbReference>
<keyword evidence="11" id="KW-0521">NADP</keyword>
<sequence>MKSSLLTAAVLTVAEMSQADKAATTMGIPGLRLMEAAGFAIAKAVCRRHKQPVAILCGPGNNGGDGFVAARWLARAGWVVHLSLLGRRESLRGDAAAAAALWRGAVAPLSINSLCGCTLVIDALFGAGLARPLEGAARAVVKTINHRKLPVVAVDIPSGLHGDTGKALGDCALQADVTVTFFRPKPAHLLLPGRSLCGTLVVADIGIPNAVLDSIGPQIFINGPHLWPLPRSTPSDHKYQRGHVIAVGGAVMTGAVRLATRAARRVGVGLLTIAAPQAALSLYAMDAPGVIVVPCDRADNLATLLADARRNAVLIGPGAGRSAETRAAVTTVLDSTRPCVLDADALTSFSDNPAALFAGLHASCVLTPHDGEYTALFGEQACSRLERARIAARLTGAVVLLKGSDTVIAAPNGLAVINTNAPPMLATAGAGDVLAGLIVGLLAQGMDPFAAACAAAWLHGAAAARVGLGLIAEDLPEALPTVLAALAAG</sequence>
<evidence type="ECO:0000256" key="3">
    <source>
        <dbReference type="ARBA" id="ARBA00001958"/>
    </source>
</evidence>
<dbReference type="HAMAP" id="MF_01966">
    <property type="entry name" value="NADHX_epimerase"/>
    <property type="match status" value="1"/>
</dbReference>
<evidence type="ECO:0000256" key="1">
    <source>
        <dbReference type="ARBA" id="ARBA00000013"/>
    </source>
</evidence>
<comment type="catalytic activity">
    <reaction evidence="2">
        <text>(6R)-NADPHX = (6S)-NADPHX</text>
        <dbReference type="Rhea" id="RHEA:32227"/>
        <dbReference type="ChEBI" id="CHEBI:64076"/>
        <dbReference type="ChEBI" id="CHEBI:64077"/>
        <dbReference type="EC" id="5.1.99.6"/>
    </reaction>
</comment>
<keyword evidence="13" id="KW-0520">NAD</keyword>
<evidence type="ECO:0000256" key="5">
    <source>
        <dbReference type="ARBA" id="ARBA00009524"/>
    </source>
</evidence>
<dbReference type="HAMAP" id="MF_01965">
    <property type="entry name" value="NADHX_dehydratase"/>
    <property type="match status" value="1"/>
</dbReference>
<dbReference type="GO" id="GO:0052855">
    <property type="term" value="F:ADP-dependent NAD(P)H-hydrate dehydratase activity"/>
    <property type="evidence" value="ECO:0007669"/>
    <property type="project" value="UniProtKB-EC"/>
</dbReference>
<evidence type="ECO:0000256" key="8">
    <source>
        <dbReference type="ARBA" id="ARBA00022723"/>
    </source>
</evidence>
<reference evidence="23" key="1">
    <citation type="submission" date="2018-10" db="EMBL/GenBank/DDBJ databases">
        <authorList>
            <person name="Gruber-Vodicka H."/>
            <person name="Jaeckle O."/>
        </authorList>
    </citation>
    <scope>NUCLEOTIDE SEQUENCE</scope>
</reference>
<dbReference type="NCBIfam" id="TIGR00196">
    <property type="entry name" value="yjeF_cterm"/>
    <property type="match status" value="1"/>
</dbReference>
<evidence type="ECO:0000259" key="21">
    <source>
        <dbReference type="PROSITE" id="PS51383"/>
    </source>
</evidence>
<evidence type="ECO:0000259" key="22">
    <source>
        <dbReference type="PROSITE" id="PS51385"/>
    </source>
</evidence>
<name>A0A484HBH2_9ZZZZ</name>
<dbReference type="EC" id="5.1.99.6" evidence="6"/>
<dbReference type="PANTHER" id="PTHR12592">
    <property type="entry name" value="ATP-DEPENDENT (S)-NAD(P)H-HYDRATE DEHYDRATASE FAMILY MEMBER"/>
    <property type="match status" value="1"/>
</dbReference>
<dbReference type="NCBIfam" id="TIGR00197">
    <property type="entry name" value="yjeF_nterm"/>
    <property type="match status" value="1"/>
</dbReference>
<comment type="catalytic activity">
    <reaction evidence="19">
        <text>(6S)-NADHX + ADP = AMP + phosphate + NADH + H(+)</text>
        <dbReference type="Rhea" id="RHEA:32223"/>
        <dbReference type="ChEBI" id="CHEBI:15378"/>
        <dbReference type="ChEBI" id="CHEBI:43474"/>
        <dbReference type="ChEBI" id="CHEBI:57945"/>
        <dbReference type="ChEBI" id="CHEBI:64074"/>
        <dbReference type="ChEBI" id="CHEBI:456215"/>
        <dbReference type="ChEBI" id="CHEBI:456216"/>
        <dbReference type="EC" id="4.2.1.136"/>
    </reaction>
</comment>
<evidence type="ECO:0000256" key="18">
    <source>
        <dbReference type="ARBA" id="ARBA00032624"/>
    </source>
</evidence>
<keyword evidence="16" id="KW-0511">Multifunctional enzyme</keyword>
<feature type="domain" description="YjeF N-terminal" evidence="22">
    <location>
        <begin position="16"/>
        <end position="213"/>
    </location>
</feature>
<dbReference type="GO" id="GO:0110051">
    <property type="term" value="P:metabolite repair"/>
    <property type="evidence" value="ECO:0007669"/>
    <property type="project" value="TreeGrafter"/>
</dbReference>
<dbReference type="Pfam" id="PF01256">
    <property type="entry name" value="Carb_kinase"/>
    <property type="match status" value="1"/>
</dbReference>
<comment type="cofactor">
    <cofactor evidence="3">
        <name>K(+)</name>
        <dbReference type="ChEBI" id="CHEBI:29103"/>
    </cofactor>
</comment>
<dbReference type="InterPro" id="IPR029056">
    <property type="entry name" value="Ribokinase-like"/>
</dbReference>
<keyword evidence="15" id="KW-0456">Lyase</keyword>
<evidence type="ECO:0000256" key="14">
    <source>
        <dbReference type="ARBA" id="ARBA00023235"/>
    </source>
</evidence>
<dbReference type="PROSITE" id="PS51385">
    <property type="entry name" value="YJEF_N"/>
    <property type="match status" value="1"/>
</dbReference>
<keyword evidence="10" id="KW-0067">ATP-binding</keyword>
<comment type="catalytic activity">
    <reaction evidence="20">
        <text>(6S)-NADPHX + ADP = AMP + phosphate + NADPH + H(+)</text>
        <dbReference type="Rhea" id="RHEA:32235"/>
        <dbReference type="ChEBI" id="CHEBI:15378"/>
        <dbReference type="ChEBI" id="CHEBI:43474"/>
        <dbReference type="ChEBI" id="CHEBI:57783"/>
        <dbReference type="ChEBI" id="CHEBI:64076"/>
        <dbReference type="ChEBI" id="CHEBI:456215"/>
        <dbReference type="ChEBI" id="CHEBI:456216"/>
        <dbReference type="EC" id="4.2.1.136"/>
    </reaction>
</comment>
<evidence type="ECO:0000256" key="15">
    <source>
        <dbReference type="ARBA" id="ARBA00023239"/>
    </source>
</evidence>
<evidence type="ECO:0000256" key="16">
    <source>
        <dbReference type="ARBA" id="ARBA00023268"/>
    </source>
</evidence>
<evidence type="ECO:0000256" key="7">
    <source>
        <dbReference type="ARBA" id="ARBA00013129"/>
    </source>
</evidence>
<dbReference type="Pfam" id="PF03853">
    <property type="entry name" value="YjeF_N"/>
    <property type="match status" value="1"/>
</dbReference>
<dbReference type="PIRSF" id="PIRSF017184">
    <property type="entry name" value="Nnr"/>
    <property type="match status" value="1"/>
</dbReference>
<dbReference type="GO" id="GO:0005524">
    <property type="term" value="F:ATP binding"/>
    <property type="evidence" value="ECO:0007669"/>
    <property type="project" value="UniProtKB-KW"/>
</dbReference>
<dbReference type="PROSITE" id="PS51383">
    <property type="entry name" value="YJEF_C_3"/>
    <property type="match status" value="1"/>
</dbReference>
<dbReference type="GO" id="GO:0052856">
    <property type="term" value="F:NAD(P)HX epimerase activity"/>
    <property type="evidence" value="ECO:0007669"/>
    <property type="project" value="UniProtKB-EC"/>
</dbReference>
<dbReference type="InterPro" id="IPR030677">
    <property type="entry name" value="Nnr"/>
</dbReference>
<evidence type="ECO:0000256" key="20">
    <source>
        <dbReference type="ARBA" id="ARBA00049209"/>
    </source>
</evidence>
<organism evidence="23">
    <name type="scientific">invertebrate metagenome</name>
    <dbReference type="NCBI Taxonomy" id="1711999"/>
    <lineage>
        <taxon>unclassified sequences</taxon>
        <taxon>metagenomes</taxon>
        <taxon>organismal metagenomes</taxon>
    </lineage>
</organism>
<gene>
    <name evidence="23" type="ORF">RIEGSTA812A_PEG_971</name>
</gene>
<evidence type="ECO:0000256" key="10">
    <source>
        <dbReference type="ARBA" id="ARBA00022840"/>
    </source>
</evidence>
<evidence type="ECO:0000256" key="19">
    <source>
        <dbReference type="ARBA" id="ARBA00048238"/>
    </source>
</evidence>
<comment type="function">
    <text evidence="17">Bifunctional enzyme that catalyzes the epimerization of the S- and R-forms of NAD(P)HX and the dehydration of the S-form of NAD(P)HX at the expense of ADP, which is converted to AMP. This allows the repair of both epimers of NAD(P)HX, a damaged form of NAD(P)H that is a result of enzymatic or heat-dependent hydration.</text>
</comment>
<feature type="domain" description="YjeF C-terminal" evidence="21">
    <location>
        <begin position="221"/>
        <end position="486"/>
    </location>
</feature>
<dbReference type="CDD" id="cd01171">
    <property type="entry name" value="YXKO-related"/>
    <property type="match status" value="1"/>
</dbReference>
<evidence type="ECO:0000256" key="17">
    <source>
        <dbReference type="ARBA" id="ARBA00025153"/>
    </source>
</evidence>
<evidence type="ECO:0000256" key="2">
    <source>
        <dbReference type="ARBA" id="ARBA00000909"/>
    </source>
</evidence>
<dbReference type="AlphaFoldDB" id="A0A484HBH2"/>
<proteinExistence type="inferred from homology"/>
<dbReference type="SUPFAM" id="SSF53613">
    <property type="entry name" value="Ribokinase-like"/>
    <property type="match status" value="1"/>
</dbReference>
<dbReference type="Gene3D" id="3.40.1190.20">
    <property type="match status" value="1"/>
</dbReference>